<dbReference type="InterPro" id="IPR018163">
    <property type="entry name" value="Thr/Ala-tRNA-synth_IIc_edit"/>
</dbReference>
<dbReference type="Gene3D" id="3.30.930.10">
    <property type="entry name" value="Bira Bifunctional Protein, Domain 2"/>
    <property type="match status" value="1"/>
</dbReference>
<accession>A0A160VHB2</accession>
<keyword evidence="12 17" id="KW-0030">Aminoacyl-tRNA synthetase</keyword>
<dbReference type="FunFam" id="3.10.20.30:FF:000005">
    <property type="entry name" value="Threonine--tRNA ligase"/>
    <property type="match status" value="1"/>
</dbReference>
<dbReference type="AlphaFoldDB" id="A0A160VHB2"/>
<dbReference type="PRINTS" id="PR01047">
    <property type="entry name" value="TRNASYNTHTHR"/>
</dbReference>
<dbReference type="SUPFAM" id="SSF55681">
    <property type="entry name" value="Class II aaRS and biotin synthetases"/>
    <property type="match status" value="1"/>
</dbReference>
<dbReference type="InterPro" id="IPR002320">
    <property type="entry name" value="Thr-tRNA-ligase_IIa"/>
</dbReference>
<keyword evidence="6" id="KW-0479">Metal-binding</keyword>
<dbReference type="FunFam" id="3.30.980.10:FF:000005">
    <property type="entry name" value="Threonyl-tRNA synthetase, mitochondrial"/>
    <property type="match status" value="1"/>
</dbReference>
<dbReference type="InterPro" id="IPR012947">
    <property type="entry name" value="tRNA_SAD"/>
</dbReference>
<dbReference type="NCBIfam" id="TIGR00418">
    <property type="entry name" value="thrS"/>
    <property type="match status" value="1"/>
</dbReference>
<evidence type="ECO:0000256" key="12">
    <source>
        <dbReference type="ARBA" id="ARBA00023146"/>
    </source>
</evidence>
<feature type="domain" description="TGS" evidence="16">
    <location>
        <begin position="1"/>
        <end position="63"/>
    </location>
</feature>
<dbReference type="InterPro" id="IPR012676">
    <property type="entry name" value="TGS-like"/>
</dbReference>
<dbReference type="FunFam" id="3.30.930.10:FF:000002">
    <property type="entry name" value="Threonine--tRNA ligase"/>
    <property type="match status" value="1"/>
</dbReference>
<dbReference type="SUPFAM" id="SSF55186">
    <property type="entry name" value="ThrRS/AlaRS common domain"/>
    <property type="match status" value="1"/>
</dbReference>
<dbReference type="InterPro" id="IPR002314">
    <property type="entry name" value="aa-tRNA-synt_IIb"/>
</dbReference>
<dbReference type="GO" id="GO:0005737">
    <property type="term" value="C:cytoplasm"/>
    <property type="evidence" value="ECO:0007669"/>
    <property type="project" value="InterPro"/>
</dbReference>
<evidence type="ECO:0000259" key="16">
    <source>
        <dbReference type="PROSITE" id="PS51880"/>
    </source>
</evidence>
<dbReference type="GO" id="GO:0006435">
    <property type="term" value="P:threonyl-tRNA aminoacylation"/>
    <property type="evidence" value="ECO:0007669"/>
    <property type="project" value="InterPro"/>
</dbReference>
<dbReference type="InterPro" id="IPR006195">
    <property type="entry name" value="aa-tRNA-synth_II"/>
</dbReference>
<dbReference type="Pfam" id="PF07973">
    <property type="entry name" value="tRNA_SAD"/>
    <property type="match status" value="1"/>
</dbReference>
<dbReference type="CDD" id="cd00771">
    <property type="entry name" value="ThrRS_core"/>
    <property type="match status" value="1"/>
</dbReference>
<dbReference type="EMBL" id="FAXC01000370">
    <property type="protein sequence ID" value="CUV10178.1"/>
    <property type="molecule type" value="Genomic_DNA"/>
</dbReference>
<evidence type="ECO:0000256" key="9">
    <source>
        <dbReference type="ARBA" id="ARBA00022840"/>
    </source>
</evidence>
<evidence type="ECO:0000256" key="5">
    <source>
        <dbReference type="ARBA" id="ARBA00022598"/>
    </source>
</evidence>
<dbReference type="FunFam" id="3.30.54.20:FF:000002">
    <property type="entry name" value="Threonine--tRNA ligase"/>
    <property type="match status" value="1"/>
</dbReference>
<keyword evidence="10" id="KW-0694">RNA-binding</keyword>
<dbReference type="Pfam" id="PF00587">
    <property type="entry name" value="tRNA-synt_2b"/>
    <property type="match status" value="1"/>
</dbReference>
<evidence type="ECO:0000256" key="13">
    <source>
        <dbReference type="ARBA" id="ARBA00031900"/>
    </source>
</evidence>
<comment type="similarity">
    <text evidence="1">Belongs to the class-II aminoacyl-tRNA synthetase family.</text>
</comment>
<sequence length="650" mass="73744">MSQITVTLPDNSTRSYDGGVTPQEIAESIGSRLAQDAIAAQVNGQSVDLNVPIEADAEVAILTGDSPEGHEVLLHSTAHLMAHAVKELFPEAKVTIGPAIENRFYYDFDIDGTFSDEDLVKIEKKMGELAANDHVVTRMELTHGEAVKLFNKMNESYKVEIIEDIEGDDNISAYTQGDFTDLCRGPHVLQTGKIKYFKLLNTSGAYWRGNENNKMLQRIYGTSFSSKKDLNKYLNFLEEAKKRDHRKLGKELALFTFDEEVGPGLPLWLPNGAVIIDELEALAKETEDKAAYQRVRTPHLTKGSLYEKSGHLDHYQDAMYPSMDVDGIEYYVKPMNCPHHHKIYAARPKSYRDLPVRLSEYGTCYRYEKSGQLFGLMRVRSMQMNDAHIYCTKDQFKDEFLAVCKMYLYYFDIFGIDKYQLRLGLHDAEGLGKKYIDEPELWQQTEAEVREALQEGNIDHVEISGEAAFYGPKIDVQVWSAIGKEFTLATNQVDFAIPKRFGLTFTDEGGREQTPLCIHRAPLSTHERFVGFLIEHFGGDFPLWLAPVQVAVLPVSDKVIDYARNVETTLKEAGIRVQLNDQPDKVGAKIRQAELQRINVMLVVGEKEAQNNQVALRRRFKGDLGTQLLDDVVTELKTEIETRRNTYRTN</sequence>
<dbReference type="InterPro" id="IPR004154">
    <property type="entry name" value="Anticodon-bd"/>
</dbReference>
<dbReference type="CDD" id="cd01667">
    <property type="entry name" value="TGS_ThrRS"/>
    <property type="match status" value="1"/>
</dbReference>
<keyword evidence="11" id="KW-0648">Protein biosynthesis</keyword>
<dbReference type="SMART" id="SM00863">
    <property type="entry name" value="tRNA_SAD"/>
    <property type="match status" value="1"/>
</dbReference>
<evidence type="ECO:0000256" key="2">
    <source>
        <dbReference type="ARBA" id="ARBA00013163"/>
    </source>
</evidence>
<dbReference type="FunFam" id="3.40.50.800:FF:000001">
    <property type="entry name" value="Threonine--tRNA ligase"/>
    <property type="match status" value="1"/>
</dbReference>
<keyword evidence="9" id="KW-0067">ATP-binding</keyword>
<keyword evidence="3" id="KW-0963">Cytoplasm</keyword>
<reference evidence="17" key="1">
    <citation type="submission" date="2015-10" db="EMBL/GenBank/DDBJ databases">
        <authorList>
            <person name="Gilbert D.G."/>
        </authorList>
    </citation>
    <scope>NUCLEOTIDE SEQUENCE</scope>
</reference>
<evidence type="ECO:0000256" key="8">
    <source>
        <dbReference type="ARBA" id="ARBA00022833"/>
    </source>
</evidence>
<keyword evidence="4" id="KW-0820">tRNA-binding</keyword>
<evidence type="ECO:0000256" key="6">
    <source>
        <dbReference type="ARBA" id="ARBA00022723"/>
    </source>
</evidence>
<evidence type="ECO:0000313" key="17">
    <source>
        <dbReference type="EMBL" id="CUV10178.1"/>
    </source>
</evidence>
<dbReference type="GO" id="GO:0005524">
    <property type="term" value="F:ATP binding"/>
    <property type="evidence" value="ECO:0007669"/>
    <property type="project" value="UniProtKB-KW"/>
</dbReference>
<evidence type="ECO:0000256" key="7">
    <source>
        <dbReference type="ARBA" id="ARBA00022741"/>
    </source>
</evidence>
<protein>
    <recommendedName>
        <fullName evidence="2">threonine--tRNA ligase</fullName>
        <ecNumber evidence="2">6.1.1.3</ecNumber>
    </recommendedName>
    <alternativeName>
        <fullName evidence="13">Threonyl-tRNA synthetase</fullName>
    </alternativeName>
</protein>
<evidence type="ECO:0000256" key="3">
    <source>
        <dbReference type="ARBA" id="ARBA00022490"/>
    </source>
</evidence>
<dbReference type="GO" id="GO:0046872">
    <property type="term" value="F:metal ion binding"/>
    <property type="evidence" value="ECO:0007669"/>
    <property type="project" value="UniProtKB-KW"/>
</dbReference>
<feature type="domain" description="Aminoacyl-transfer RNA synthetases class-II family profile" evidence="15">
    <location>
        <begin position="270"/>
        <end position="542"/>
    </location>
</feature>
<comment type="catalytic activity">
    <reaction evidence="14">
        <text>tRNA(Thr) + L-threonine + ATP = L-threonyl-tRNA(Thr) + AMP + diphosphate + H(+)</text>
        <dbReference type="Rhea" id="RHEA:24624"/>
        <dbReference type="Rhea" id="RHEA-COMP:9670"/>
        <dbReference type="Rhea" id="RHEA-COMP:9704"/>
        <dbReference type="ChEBI" id="CHEBI:15378"/>
        <dbReference type="ChEBI" id="CHEBI:30616"/>
        <dbReference type="ChEBI" id="CHEBI:33019"/>
        <dbReference type="ChEBI" id="CHEBI:57926"/>
        <dbReference type="ChEBI" id="CHEBI:78442"/>
        <dbReference type="ChEBI" id="CHEBI:78534"/>
        <dbReference type="ChEBI" id="CHEBI:456215"/>
        <dbReference type="EC" id="6.1.1.3"/>
    </reaction>
</comment>
<dbReference type="Gene3D" id="3.30.980.10">
    <property type="entry name" value="Threonyl-trna Synthetase, Chain A, domain 2"/>
    <property type="match status" value="1"/>
</dbReference>
<keyword evidence="8" id="KW-0862">Zinc</keyword>
<dbReference type="CDD" id="cd00860">
    <property type="entry name" value="ThrRS_anticodon"/>
    <property type="match status" value="1"/>
</dbReference>
<dbReference type="Pfam" id="PF03129">
    <property type="entry name" value="HGTP_anticodon"/>
    <property type="match status" value="1"/>
</dbReference>
<dbReference type="InterPro" id="IPR004095">
    <property type="entry name" value="TGS"/>
</dbReference>
<dbReference type="Pfam" id="PF02824">
    <property type="entry name" value="TGS"/>
    <property type="match status" value="1"/>
</dbReference>
<dbReference type="InterPro" id="IPR033728">
    <property type="entry name" value="ThrRS_core"/>
</dbReference>
<keyword evidence="5 17" id="KW-0436">Ligase</keyword>
<gene>
    <name evidence="17" type="ORF">MGWOODY_Mmi871</name>
</gene>
<dbReference type="PANTHER" id="PTHR11451">
    <property type="entry name" value="THREONINE-TRNA LIGASE"/>
    <property type="match status" value="1"/>
</dbReference>
<dbReference type="SUPFAM" id="SSF52954">
    <property type="entry name" value="Class II aaRS ABD-related"/>
    <property type="match status" value="1"/>
</dbReference>
<dbReference type="PROSITE" id="PS50862">
    <property type="entry name" value="AA_TRNA_LIGASE_II"/>
    <property type="match status" value="1"/>
</dbReference>
<dbReference type="EC" id="6.1.1.3" evidence="2"/>
<evidence type="ECO:0000256" key="11">
    <source>
        <dbReference type="ARBA" id="ARBA00022917"/>
    </source>
</evidence>
<dbReference type="Gene3D" id="3.30.54.20">
    <property type="match status" value="1"/>
</dbReference>
<evidence type="ECO:0000259" key="15">
    <source>
        <dbReference type="PROSITE" id="PS50862"/>
    </source>
</evidence>
<dbReference type="InterPro" id="IPR036621">
    <property type="entry name" value="Anticodon-bd_dom_sf"/>
</dbReference>
<organism evidence="17">
    <name type="scientific">hydrothermal vent metagenome</name>
    <dbReference type="NCBI Taxonomy" id="652676"/>
    <lineage>
        <taxon>unclassified sequences</taxon>
        <taxon>metagenomes</taxon>
        <taxon>ecological metagenomes</taxon>
    </lineage>
</organism>
<dbReference type="Gene3D" id="3.40.50.800">
    <property type="entry name" value="Anticodon-binding domain"/>
    <property type="match status" value="1"/>
</dbReference>
<evidence type="ECO:0000256" key="14">
    <source>
        <dbReference type="ARBA" id="ARBA00049515"/>
    </source>
</evidence>
<evidence type="ECO:0000256" key="10">
    <source>
        <dbReference type="ARBA" id="ARBA00022884"/>
    </source>
</evidence>
<dbReference type="InterPro" id="IPR047246">
    <property type="entry name" value="ThrRS_anticodon"/>
</dbReference>
<dbReference type="PROSITE" id="PS51880">
    <property type="entry name" value="TGS"/>
    <property type="match status" value="1"/>
</dbReference>
<dbReference type="GO" id="GO:0004829">
    <property type="term" value="F:threonine-tRNA ligase activity"/>
    <property type="evidence" value="ECO:0007669"/>
    <property type="project" value="UniProtKB-EC"/>
</dbReference>
<dbReference type="InterPro" id="IPR012675">
    <property type="entry name" value="Beta-grasp_dom_sf"/>
</dbReference>
<dbReference type="Gene3D" id="3.10.20.30">
    <property type="match status" value="1"/>
</dbReference>
<evidence type="ECO:0000256" key="1">
    <source>
        <dbReference type="ARBA" id="ARBA00008226"/>
    </source>
</evidence>
<dbReference type="SUPFAM" id="SSF81271">
    <property type="entry name" value="TGS-like"/>
    <property type="match status" value="1"/>
</dbReference>
<dbReference type="GO" id="GO:0000049">
    <property type="term" value="F:tRNA binding"/>
    <property type="evidence" value="ECO:0007669"/>
    <property type="project" value="UniProtKB-KW"/>
</dbReference>
<dbReference type="InterPro" id="IPR045864">
    <property type="entry name" value="aa-tRNA-synth_II/BPL/LPL"/>
</dbReference>
<proteinExistence type="inferred from homology"/>
<keyword evidence="7" id="KW-0547">Nucleotide-binding</keyword>
<dbReference type="HAMAP" id="MF_00184">
    <property type="entry name" value="Thr_tRNA_synth"/>
    <property type="match status" value="1"/>
</dbReference>
<dbReference type="PANTHER" id="PTHR11451:SF44">
    <property type="entry name" value="THREONINE--TRNA LIGASE, CHLOROPLASTIC_MITOCHONDRIAL 2"/>
    <property type="match status" value="1"/>
</dbReference>
<name>A0A160VHB2_9ZZZZ</name>
<evidence type="ECO:0000256" key="4">
    <source>
        <dbReference type="ARBA" id="ARBA00022555"/>
    </source>
</evidence>